<accession>A0A916SB35</accession>
<evidence type="ECO:0000256" key="1">
    <source>
        <dbReference type="SAM" id="MobiDB-lite"/>
    </source>
</evidence>
<dbReference type="Pfam" id="PF19669">
    <property type="entry name" value="DUF6172"/>
    <property type="match status" value="1"/>
</dbReference>
<dbReference type="EMBL" id="BMIG01000003">
    <property type="protein sequence ID" value="GGA91678.1"/>
    <property type="molecule type" value="Genomic_DNA"/>
</dbReference>
<reference evidence="2" key="1">
    <citation type="journal article" date="2014" name="Int. J. Syst. Evol. Microbiol.">
        <title>Complete genome sequence of Corynebacterium casei LMG S-19264T (=DSM 44701T), isolated from a smear-ripened cheese.</title>
        <authorList>
            <consortium name="US DOE Joint Genome Institute (JGI-PGF)"/>
            <person name="Walter F."/>
            <person name="Albersmeier A."/>
            <person name="Kalinowski J."/>
            <person name="Ruckert C."/>
        </authorList>
    </citation>
    <scope>NUCLEOTIDE SEQUENCE</scope>
    <source>
        <strain evidence="2">CGMCC 1.15322</strain>
    </source>
</reference>
<evidence type="ECO:0000313" key="2">
    <source>
        <dbReference type="EMBL" id="GGA91678.1"/>
    </source>
</evidence>
<comment type="caution">
    <text evidence="2">The sequence shown here is derived from an EMBL/GenBank/DDBJ whole genome shotgun (WGS) entry which is preliminary data.</text>
</comment>
<name>A0A916SB35_9BURK</name>
<reference evidence="2" key="2">
    <citation type="submission" date="2020-09" db="EMBL/GenBank/DDBJ databases">
        <authorList>
            <person name="Sun Q."/>
            <person name="Zhou Y."/>
        </authorList>
    </citation>
    <scope>NUCLEOTIDE SEQUENCE</scope>
    <source>
        <strain evidence="2">CGMCC 1.15322</strain>
    </source>
</reference>
<organism evidence="2 3">
    <name type="scientific">Polaromonas eurypsychrophila</name>
    <dbReference type="NCBI Taxonomy" id="1614635"/>
    <lineage>
        <taxon>Bacteria</taxon>
        <taxon>Pseudomonadati</taxon>
        <taxon>Pseudomonadota</taxon>
        <taxon>Betaproteobacteria</taxon>
        <taxon>Burkholderiales</taxon>
        <taxon>Comamonadaceae</taxon>
        <taxon>Polaromonas</taxon>
    </lineage>
</organism>
<dbReference type="InterPro" id="IPR046170">
    <property type="entry name" value="DUF6172"/>
</dbReference>
<dbReference type="Proteomes" id="UP000620596">
    <property type="component" value="Unassembled WGS sequence"/>
</dbReference>
<dbReference type="RefSeq" id="WP_188707326.1">
    <property type="nucleotide sequence ID" value="NZ_BMIG01000003.1"/>
</dbReference>
<proteinExistence type="predicted"/>
<dbReference type="AlphaFoldDB" id="A0A916SB35"/>
<sequence length="116" mass="13042">MKKTFKLNIEGKNRERVLDAVKHDIRKYVKRQRRVALPKGVDFWDFDCRFGASEETAAVVHFATILPLVDAAAKDGADSFYLELLAKEGRRTHRPRPLDDEGGGGDANMQDPEAGE</sequence>
<keyword evidence="3" id="KW-1185">Reference proteome</keyword>
<gene>
    <name evidence="2" type="ORF">GCM10011496_10770</name>
</gene>
<feature type="region of interest" description="Disordered" evidence="1">
    <location>
        <begin position="91"/>
        <end position="116"/>
    </location>
</feature>
<protein>
    <submittedName>
        <fullName evidence="2">Uncharacterized protein</fullName>
    </submittedName>
</protein>
<evidence type="ECO:0000313" key="3">
    <source>
        <dbReference type="Proteomes" id="UP000620596"/>
    </source>
</evidence>